<gene>
    <name evidence="2" type="ORF">SAMN05421742_101486</name>
</gene>
<dbReference type="AlphaFoldDB" id="A0A1G7V0I9"/>
<dbReference type="Pfam" id="PF00550">
    <property type="entry name" value="PP-binding"/>
    <property type="match status" value="1"/>
</dbReference>
<dbReference type="RefSeq" id="WP_092614807.1">
    <property type="nucleotide sequence ID" value="NZ_FNCV01000001.1"/>
</dbReference>
<proteinExistence type="predicted"/>
<keyword evidence="3" id="KW-1185">Reference proteome</keyword>
<protein>
    <submittedName>
        <fullName evidence="2">Acyl carrier protein</fullName>
    </submittedName>
</protein>
<accession>A0A1G7V0I9</accession>
<reference evidence="3" key="1">
    <citation type="submission" date="2016-10" db="EMBL/GenBank/DDBJ databases">
        <authorList>
            <person name="Varghese N."/>
            <person name="Submissions S."/>
        </authorList>
    </citation>
    <scope>NUCLEOTIDE SEQUENCE [LARGE SCALE GENOMIC DNA]</scope>
    <source>
        <strain evidence="3">930I</strain>
    </source>
</reference>
<evidence type="ECO:0000313" key="3">
    <source>
        <dbReference type="Proteomes" id="UP000217076"/>
    </source>
</evidence>
<dbReference type="EMBL" id="FNCV01000001">
    <property type="protein sequence ID" value="SDG52879.1"/>
    <property type="molecule type" value="Genomic_DNA"/>
</dbReference>
<sequence length="83" mass="8980">MTEDSATLHPTLVATFEKLFGPEVAANLTPDATMDDVEGWDSFSFIELVTALEDALGISFEQDELPDLTKVAAIQAAITRHLS</sequence>
<dbReference type="PROSITE" id="PS50075">
    <property type="entry name" value="CARRIER"/>
    <property type="match status" value="1"/>
</dbReference>
<dbReference type="InterPro" id="IPR009081">
    <property type="entry name" value="PP-bd_ACP"/>
</dbReference>
<dbReference type="InterPro" id="IPR036736">
    <property type="entry name" value="ACP-like_sf"/>
</dbReference>
<evidence type="ECO:0000259" key="1">
    <source>
        <dbReference type="PROSITE" id="PS50075"/>
    </source>
</evidence>
<name>A0A1G7V0I9_9PROT</name>
<evidence type="ECO:0000313" key="2">
    <source>
        <dbReference type="EMBL" id="SDG52879.1"/>
    </source>
</evidence>
<organism evidence="2 3">
    <name type="scientific">Roseospirillum parvum</name>
    <dbReference type="NCBI Taxonomy" id="83401"/>
    <lineage>
        <taxon>Bacteria</taxon>
        <taxon>Pseudomonadati</taxon>
        <taxon>Pseudomonadota</taxon>
        <taxon>Alphaproteobacteria</taxon>
        <taxon>Rhodospirillales</taxon>
        <taxon>Rhodospirillaceae</taxon>
        <taxon>Roseospirillum</taxon>
    </lineage>
</organism>
<dbReference type="Gene3D" id="1.10.1200.10">
    <property type="entry name" value="ACP-like"/>
    <property type="match status" value="1"/>
</dbReference>
<dbReference type="STRING" id="83401.SAMN05421742_101486"/>
<feature type="domain" description="Carrier" evidence="1">
    <location>
        <begin position="3"/>
        <end position="82"/>
    </location>
</feature>
<dbReference type="Proteomes" id="UP000217076">
    <property type="component" value="Unassembled WGS sequence"/>
</dbReference>
<dbReference type="OrthoDB" id="9811033at2"/>
<dbReference type="SUPFAM" id="SSF47336">
    <property type="entry name" value="ACP-like"/>
    <property type="match status" value="1"/>
</dbReference>